<name>A0A7T7I7N5_9ACTN</name>
<keyword evidence="3" id="KW-0378">Hydrolase</keyword>
<dbReference type="InterPro" id="IPR001031">
    <property type="entry name" value="Thioesterase"/>
</dbReference>
<gene>
    <name evidence="3" type="ORF">JEQ17_25825</name>
</gene>
<dbReference type="KEGG" id="slf:JEQ17_25825"/>
<evidence type="ECO:0000313" key="3">
    <source>
        <dbReference type="EMBL" id="QQM42511.1"/>
    </source>
</evidence>
<proteinExistence type="inferred from homology"/>
<evidence type="ECO:0000256" key="1">
    <source>
        <dbReference type="ARBA" id="ARBA00007169"/>
    </source>
</evidence>
<dbReference type="Gene3D" id="3.40.50.1820">
    <property type="entry name" value="alpha/beta hydrolase"/>
    <property type="match status" value="1"/>
</dbReference>
<dbReference type="Proteomes" id="UP000595636">
    <property type="component" value="Chromosome"/>
</dbReference>
<accession>A0A7T7I7N5</accession>
<keyword evidence="4" id="KW-1185">Reference proteome</keyword>
<dbReference type="AlphaFoldDB" id="A0A7T7I7N5"/>
<dbReference type="GO" id="GO:0008610">
    <property type="term" value="P:lipid biosynthetic process"/>
    <property type="evidence" value="ECO:0007669"/>
    <property type="project" value="TreeGrafter"/>
</dbReference>
<feature type="domain" description="Thioesterase" evidence="2">
    <location>
        <begin position="26"/>
        <end position="240"/>
    </location>
</feature>
<evidence type="ECO:0000313" key="4">
    <source>
        <dbReference type="Proteomes" id="UP000595636"/>
    </source>
</evidence>
<dbReference type="PANTHER" id="PTHR11487">
    <property type="entry name" value="THIOESTERASE"/>
    <property type="match status" value="1"/>
</dbReference>
<sequence length="260" mass="27555">MESDRTLPAKTFALKGADPQDASLRVLIVPHAGAGAASGQGFAEHAPADWLVATARLPGRETRIRESVPGLPGLVDDVVATARALPGTAPLLVVGVCFGAIVGLEAVRALQRDDSVRVAGMVAVSQWAVTEKPDPERRLLRDTDDTDDVLAILDGFGGVPERLAANEQMLKLVLPTIVADIRAVEDYSSGPDPLLRCPLLTVFGDEDPLCPEERTADWALFGENTRTVWLPGGHMLLTDSPALVVDALVGNLDQFAAEQS</sequence>
<dbReference type="RefSeq" id="WP_200397428.1">
    <property type="nucleotide sequence ID" value="NZ_CP066831.1"/>
</dbReference>
<reference evidence="3 4" key="1">
    <citation type="submission" date="2020-12" db="EMBL/GenBank/DDBJ databases">
        <title>A novel species.</title>
        <authorList>
            <person name="Li K."/>
        </authorList>
    </citation>
    <scope>NUCLEOTIDE SEQUENCE [LARGE SCALE GENOMIC DNA]</scope>
    <source>
        <strain evidence="3 4">ZYC-3</strain>
    </source>
</reference>
<dbReference type="Pfam" id="PF00975">
    <property type="entry name" value="Thioesterase"/>
    <property type="match status" value="1"/>
</dbReference>
<dbReference type="GO" id="GO:0016787">
    <property type="term" value="F:hydrolase activity"/>
    <property type="evidence" value="ECO:0007669"/>
    <property type="project" value="UniProtKB-KW"/>
</dbReference>
<protein>
    <submittedName>
        <fullName evidence="3">Alpha/beta fold hydrolase</fullName>
    </submittedName>
</protein>
<dbReference type="PANTHER" id="PTHR11487:SF0">
    <property type="entry name" value="S-ACYL FATTY ACID SYNTHASE THIOESTERASE, MEDIUM CHAIN"/>
    <property type="match status" value="1"/>
</dbReference>
<dbReference type="SUPFAM" id="SSF53474">
    <property type="entry name" value="alpha/beta-Hydrolases"/>
    <property type="match status" value="1"/>
</dbReference>
<evidence type="ECO:0000259" key="2">
    <source>
        <dbReference type="Pfam" id="PF00975"/>
    </source>
</evidence>
<organism evidence="3 4">
    <name type="scientific">Streptomyces liliifuscus</name>
    <dbReference type="NCBI Taxonomy" id="2797636"/>
    <lineage>
        <taxon>Bacteria</taxon>
        <taxon>Bacillati</taxon>
        <taxon>Actinomycetota</taxon>
        <taxon>Actinomycetes</taxon>
        <taxon>Kitasatosporales</taxon>
        <taxon>Streptomycetaceae</taxon>
        <taxon>Streptomyces</taxon>
    </lineage>
</organism>
<dbReference type="InterPro" id="IPR029058">
    <property type="entry name" value="AB_hydrolase_fold"/>
</dbReference>
<comment type="similarity">
    <text evidence="1">Belongs to the thioesterase family.</text>
</comment>
<dbReference type="InterPro" id="IPR012223">
    <property type="entry name" value="TEII"/>
</dbReference>
<dbReference type="EMBL" id="CP066831">
    <property type="protein sequence ID" value="QQM42511.1"/>
    <property type="molecule type" value="Genomic_DNA"/>
</dbReference>